<sequence>MLILGLSAYYHDSAAALVEDGRVVAAAQEERFTRRKHDPRFPGNAIRYCLEERGATLNDVDRIAFYERPSLKFDRVLKTTLAVAPSGHEAFREVLPMWLGERSRQTDEMIRALEAIGPGADVERKLRFTEHHLSHAASAFYPSPFERAAILTMDGVGEWATTTVMLGHGSTIEPRREIRFPHSLGLLYTALTYFLGFKPNSGEYKVMGLAPYGEPRFARRLLDTVIDLREDGSFGLDQRYFNYCTGLTMTGPAMEELLGVPRRTPEQLLEPVHMDIAASLQAVTEEAVLRLARSAVQETGERRLCLAGGVALNCVANGKLLRSGTVDDIWIQPAAGDAGGALGSALAIHYLEPDRAHAPARTVAGDARDSMAGAYLGPAFDDDEIRRQLDASGARYTALDRDAMLETAASALAEGQAVGWLQGRMEFGPRALGSRSILGDPRSPTMQRDLNLKVKYRESFRPFAPSVLRERVADWFEFDHDSPYMLLVDQVRESLRRAMTPEEEALFGIDKLNVQRSTIPAVTHIDYSARIQTVHADTNPLYHELIRRFGERTGCPVLINTSFNVRGEPIVCTPEDAFRCFMGTDLDLLAVGNCVLRKADQDAGLAQDYKDQFELD</sequence>
<dbReference type="Proteomes" id="UP000630353">
    <property type="component" value="Unassembled WGS sequence"/>
</dbReference>
<accession>A0A918XRJ2</accession>
<dbReference type="Pfam" id="PF16861">
    <property type="entry name" value="Carbam_trans_C"/>
    <property type="match status" value="1"/>
</dbReference>
<reference evidence="4" key="1">
    <citation type="journal article" date="2014" name="Int. J. Syst. Evol. Microbiol.">
        <title>Complete genome sequence of Corynebacterium casei LMG S-19264T (=DSM 44701T), isolated from a smear-ripened cheese.</title>
        <authorList>
            <consortium name="US DOE Joint Genome Institute (JGI-PGF)"/>
            <person name="Walter F."/>
            <person name="Albersmeier A."/>
            <person name="Kalinowski J."/>
            <person name="Ruckert C."/>
        </authorList>
    </citation>
    <scope>NUCLEOTIDE SEQUENCE</scope>
    <source>
        <strain evidence="4">KCTC 42651</strain>
    </source>
</reference>
<dbReference type="InterPro" id="IPR031730">
    <property type="entry name" value="Carbam_trans_C"/>
</dbReference>
<comment type="caution">
    <text evidence="4">The sequence shown here is derived from an EMBL/GenBank/DDBJ whole genome shotgun (WGS) entry which is preliminary data.</text>
</comment>
<organism evidence="4 5">
    <name type="scientific">Thalassobaculum fulvum</name>
    <dbReference type="NCBI Taxonomy" id="1633335"/>
    <lineage>
        <taxon>Bacteria</taxon>
        <taxon>Pseudomonadati</taxon>
        <taxon>Pseudomonadota</taxon>
        <taxon>Alphaproteobacteria</taxon>
        <taxon>Rhodospirillales</taxon>
        <taxon>Thalassobaculaceae</taxon>
        <taxon>Thalassobaculum</taxon>
    </lineage>
</organism>
<dbReference type="PANTHER" id="PTHR34847:SF1">
    <property type="entry name" value="NODULATION PROTEIN U"/>
    <property type="match status" value="1"/>
</dbReference>
<dbReference type="SUPFAM" id="SSF53067">
    <property type="entry name" value="Actin-like ATPase domain"/>
    <property type="match status" value="1"/>
</dbReference>
<dbReference type="RefSeq" id="WP_189989474.1">
    <property type="nucleotide sequence ID" value="NZ_BMZS01000004.1"/>
</dbReference>
<dbReference type="EMBL" id="BMZS01000004">
    <property type="protein sequence ID" value="GHD49934.1"/>
    <property type="molecule type" value="Genomic_DNA"/>
</dbReference>
<name>A0A918XRJ2_9PROT</name>
<gene>
    <name evidence="4" type="ORF">GCM10017083_22900</name>
</gene>
<dbReference type="CDD" id="cd24098">
    <property type="entry name" value="ASKHA_NBD_TobZ_N"/>
    <property type="match status" value="1"/>
</dbReference>
<dbReference type="PANTHER" id="PTHR34847">
    <property type="entry name" value="NODULATION PROTEIN U"/>
    <property type="match status" value="1"/>
</dbReference>
<protein>
    <submittedName>
        <fullName evidence="4">Nodulation protein</fullName>
    </submittedName>
</protein>
<dbReference type="InterPro" id="IPR038152">
    <property type="entry name" value="Carbam_trans_C_sf"/>
</dbReference>
<feature type="domain" description="Carbamoyltransferase" evidence="2">
    <location>
        <begin position="3"/>
        <end position="346"/>
    </location>
</feature>
<evidence type="ECO:0000259" key="3">
    <source>
        <dbReference type="Pfam" id="PF16861"/>
    </source>
</evidence>
<comment type="similarity">
    <text evidence="1">Belongs to the NodU/CmcH family.</text>
</comment>
<feature type="domain" description="Carbamoyltransferase C-terminal" evidence="3">
    <location>
        <begin position="409"/>
        <end position="598"/>
    </location>
</feature>
<dbReference type="Pfam" id="PF02543">
    <property type="entry name" value="Carbam_trans_N"/>
    <property type="match status" value="1"/>
</dbReference>
<evidence type="ECO:0000256" key="1">
    <source>
        <dbReference type="ARBA" id="ARBA00006129"/>
    </source>
</evidence>
<reference evidence="4" key="2">
    <citation type="submission" date="2020-09" db="EMBL/GenBank/DDBJ databases">
        <authorList>
            <person name="Sun Q."/>
            <person name="Kim S."/>
        </authorList>
    </citation>
    <scope>NUCLEOTIDE SEQUENCE</scope>
    <source>
        <strain evidence="4">KCTC 42651</strain>
    </source>
</reference>
<evidence type="ECO:0000259" key="2">
    <source>
        <dbReference type="Pfam" id="PF02543"/>
    </source>
</evidence>
<dbReference type="InterPro" id="IPR051338">
    <property type="entry name" value="NodU/CmcH_Carbamoyltrnsfr"/>
</dbReference>
<dbReference type="GO" id="GO:0003824">
    <property type="term" value="F:catalytic activity"/>
    <property type="evidence" value="ECO:0007669"/>
    <property type="project" value="InterPro"/>
</dbReference>
<evidence type="ECO:0000313" key="4">
    <source>
        <dbReference type="EMBL" id="GHD49934.1"/>
    </source>
</evidence>
<keyword evidence="5" id="KW-1185">Reference proteome</keyword>
<dbReference type="Gene3D" id="3.30.420.40">
    <property type="match status" value="2"/>
</dbReference>
<proteinExistence type="inferred from homology"/>
<dbReference type="Gene3D" id="3.90.870.20">
    <property type="entry name" value="Carbamoyltransferase, C-terminal domain"/>
    <property type="match status" value="1"/>
</dbReference>
<evidence type="ECO:0000313" key="5">
    <source>
        <dbReference type="Proteomes" id="UP000630353"/>
    </source>
</evidence>
<dbReference type="InterPro" id="IPR043129">
    <property type="entry name" value="ATPase_NBD"/>
</dbReference>
<dbReference type="AlphaFoldDB" id="A0A918XRJ2"/>
<dbReference type="InterPro" id="IPR003696">
    <property type="entry name" value="Carbtransf_dom"/>
</dbReference>